<dbReference type="Proteomes" id="UP000886998">
    <property type="component" value="Unassembled WGS sequence"/>
</dbReference>
<accession>A0A8X6XC35</accession>
<name>A0A8X6XC35_9ARAC</name>
<dbReference type="AlphaFoldDB" id="A0A8X6XC35"/>
<sequence length="224" mass="25235">MLCFASSAGCRGISFLFYPTTRRPLVGRRRGQCPVVVFSVTAHDVLPVFSYLIGIHIVSLCYHASSARASTSRIDHVIQKICPFPKLRRPRLEDTLGAPRLRPELGTSHHSNTLLRLDCVRCATNVSPPFYHSGNIFRAITPRRRKETPLSRRSQWTSSCHRLGRRWNNSETPSCLQISNRLTAKVRVQVTHHLQHACPPLCNRTVTSSRNPTCHASSPRPRPG</sequence>
<proteinExistence type="predicted"/>
<protein>
    <submittedName>
        <fullName evidence="1">Uncharacterized protein</fullName>
    </submittedName>
</protein>
<evidence type="ECO:0000313" key="1">
    <source>
        <dbReference type="EMBL" id="GFY51008.1"/>
    </source>
</evidence>
<dbReference type="EMBL" id="BMAV01007838">
    <property type="protein sequence ID" value="GFY51008.1"/>
    <property type="molecule type" value="Genomic_DNA"/>
</dbReference>
<keyword evidence="2" id="KW-1185">Reference proteome</keyword>
<reference evidence="1" key="1">
    <citation type="submission" date="2020-08" db="EMBL/GenBank/DDBJ databases">
        <title>Multicomponent nature underlies the extraordinary mechanical properties of spider dragline silk.</title>
        <authorList>
            <person name="Kono N."/>
            <person name="Nakamura H."/>
            <person name="Mori M."/>
            <person name="Yoshida Y."/>
            <person name="Ohtoshi R."/>
            <person name="Malay A.D."/>
            <person name="Moran D.A.P."/>
            <person name="Tomita M."/>
            <person name="Numata K."/>
            <person name="Arakawa K."/>
        </authorList>
    </citation>
    <scope>NUCLEOTIDE SEQUENCE</scope>
</reference>
<organism evidence="1 2">
    <name type="scientific">Trichonephila inaurata madagascariensis</name>
    <dbReference type="NCBI Taxonomy" id="2747483"/>
    <lineage>
        <taxon>Eukaryota</taxon>
        <taxon>Metazoa</taxon>
        <taxon>Ecdysozoa</taxon>
        <taxon>Arthropoda</taxon>
        <taxon>Chelicerata</taxon>
        <taxon>Arachnida</taxon>
        <taxon>Araneae</taxon>
        <taxon>Araneomorphae</taxon>
        <taxon>Entelegynae</taxon>
        <taxon>Araneoidea</taxon>
        <taxon>Nephilidae</taxon>
        <taxon>Trichonephila</taxon>
        <taxon>Trichonephila inaurata</taxon>
    </lineage>
</organism>
<gene>
    <name evidence="1" type="ORF">TNIN_242761</name>
</gene>
<comment type="caution">
    <text evidence="1">The sequence shown here is derived from an EMBL/GenBank/DDBJ whole genome shotgun (WGS) entry which is preliminary data.</text>
</comment>
<evidence type="ECO:0000313" key="2">
    <source>
        <dbReference type="Proteomes" id="UP000886998"/>
    </source>
</evidence>